<name>A0A0U5F6L4_9PROT</name>
<keyword evidence="1" id="KW-0472">Membrane</keyword>
<feature type="domain" description="SsuA/THI5-like" evidence="2">
    <location>
        <begin position="64"/>
        <end position="270"/>
    </location>
</feature>
<evidence type="ECO:0000313" key="5">
    <source>
        <dbReference type="Proteomes" id="UP000068250"/>
    </source>
</evidence>
<keyword evidence="1" id="KW-0812">Transmembrane</keyword>
<evidence type="ECO:0000256" key="1">
    <source>
        <dbReference type="SAM" id="Phobius"/>
    </source>
</evidence>
<accession>A0A0U5F6L4</accession>
<evidence type="ECO:0000259" key="2">
    <source>
        <dbReference type="Pfam" id="PF09084"/>
    </source>
</evidence>
<organism evidence="3 5">
    <name type="scientific">Acetobacter ghanensis</name>
    <dbReference type="NCBI Taxonomy" id="431306"/>
    <lineage>
        <taxon>Bacteria</taxon>
        <taxon>Pseudomonadati</taxon>
        <taxon>Pseudomonadota</taxon>
        <taxon>Alphaproteobacteria</taxon>
        <taxon>Acetobacterales</taxon>
        <taxon>Acetobacteraceae</taxon>
        <taxon>Acetobacter</taxon>
    </lineage>
</organism>
<sequence length="345" mass="37725">MSAPVSSPISRRALLWGAGGCAVAGGVVLLTRHQHPRAPRKQPDGVYRKLKVGWPEAAMSPVLAAALEKNFFAQYNLDVDPLPNIHNGQDALTALMQQKTAYALAPALTWLQHLHAGLPAHLIMGVHSGSRRLLVRRSSGITRLDQLMGRTIAVPDMNAADKLFFCIMMRRKGMDALNNINWVDLPLQQIEQALHDQKIDAVVTHDPDAWILLQNHADLLYELVGSDTGHYAARTSLILGVADAAQENDPTAATALVLALRDASLWVNTHRDDAATLITDNAADLPATSARNMLRNEPVIHPLLGRSLREQIAQYCDELQLVGMMADGEDSAALARRYTLNVLHD</sequence>
<dbReference type="InterPro" id="IPR006311">
    <property type="entry name" value="TAT_signal"/>
</dbReference>
<proteinExistence type="predicted"/>
<dbReference type="Proteomes" id="UP000657200">
    <property type="component" value="Unassembled WGS sequence"/>
</dbReference>
<keyword evidence="1" id="KW-1133">Transmembrane helix</keyword>
<dbReference type="SUPFAM" id="SSF53850">
    <property type="entry name" value="Periplasmic binding protein-like II"/>
    <property type="match status" value="1"/>
</dbReference>
<dbReference type="PROSITE" id="PS51318">
    <property type="entry name" value="TAT"/>
    <property type="match status" value="1"/>
</dbReference>
<dbReference type="RefSeq" id="WP_059024315.1">
    <property type="nucleotide sequence ID" value="NZ_JBNZCO010000002.1"/>
</dbReference>
<feature type="transmembrane region" description="Helical" evidence="1">
    <location>
        <begin position="13"/>
        <end position="31"/>
    </location>
</feature>
<dbReference type="PANTHER" id="PTHR30024:SF21">
    <property type="entry name" value="ABC TRANSPORTER SUBSTRATE-BINDING PROTEIN"/>
    <property type="match status" value="1"/>
</dbReference>
<evidence type="ECO:0000313" key="4">
    <source>
        <dbReference type="EMBL" id="NHO39010.1"/>
    </source>
</evidence>
<evidence type="ECO:0000313" key="3">
    <source>
        <dbReference type="EMBL" id="CEF57005.1"/>
    </source>
</evidence>
<dbReference type="Gene3D" id="3.40.190.10">
    <property type="entry name" value="Periplasmic binding protein-like II"/>
    <property type="match status" value="2"/>
</dbReference>
<dbReference type="EMBL" id="WOTE01000002">
    <property type="protein sequence ID" value="NHO39010.1"/>
    <property type="molecule type" value="Genomic_DNA"/>
</dbReference>
<gene>
    <name evidence="3" type="ORF">AGA_2314</name>
    <name evidence="4" type="ORF">GOB80_04780</name>
</gene>
<dbReference type="PANTHER" id="PTHR30024">
    <property type="entry name" value="ALIPHATIC SULFONATES-BINDING PROTEIN-RELATED"/>
    <property type="match status" value="1"/>
</dbReference>
<protein>
    <submittedName>
        <fullName evidence="4">ABC transporter substrate-binding protein</fullName>
    </submittedName>
</protein>
<dbReference type="InterPro" id="IPR015168">
    <property type="entry name" value="SsuA/THI5"/>
</dbReference>
<reference evidence="5" key="2">
    <citation type="submission" date="2014-09" db="EMBL/GenBank/DDBJ databases">
        <authorList>
            <person name="Illeghems K.G."/>
        </authorList>
    </citation>
    <scope>NUCLEOTIDE SEQUENCE [LARGE SCALE GENOMIC DNA]</scope>
    <source>
        <strain evidence="5">LMG 23848T</strain>
    </source>
</reference>
<reference evidence="3" key="1">
    <citation type="submission" date="2014-09" db="EMBL/GenBank/DDBJ databases">
        <authorList>
            <person name="Magalhaes I.L.F."/>
            <person name="Oliveira U."/>
            <person name="Santos F.R."/>
            <person name="Vidigal T.H.D.A."/>
            <person name="Brescovit A.D."/>
            <person name="Santos A.J."/>
        </authorList>
    </citation>
    <scope>NUCLEOTIDE SEQUENCE</scope>
    <source>
        <strain evidence="3">LMG 23848T</strain>
    </source>
</reference>
<dbReference type="Pfam" id="PF09084">
    <property type="entry name" value="NMT1"/>
    <property type="match status" value="1"/>
</dbReference>
<dbReference type="AlphaFoldDB" id="A0A0U5F6L4"/>
<dbReference type="STRING" id="431306.AGA_2314"/>
<dbReference type="Proteomes" id="UP000068250">
    <property type="component" value="Chromosome I"/>
</dbReference>
<evidence type="ECO:0000313" key="6">
    <source>
        <dbReference type="Proteomes" id="UP000657200"/>
    </source>
</evidence>
<reference evidence="4 6" key="3">
    <citation type="journal article" date="2020" name="Int. J. Syst. Evol. Microbiol.">
        <title>Novel acetic acid bacteria from cider fermentations: Acetobacter conturbans sp. nov. and Acetobacter fallax sp. nov.</title>
        <authorList>
            <person name="Sombolestani A.S."/>
            <person name="Cleenwerck I."/>
            <person name="Cnockaert M."/>
            <person name="Borremans W."/>
            <person name="Wieme A.D."/>
            <person name="De Vuyst L."/>
            <person name="Vandamme P."/>
        </authorList>
    </citation>
    <scope>NUCLEOTIDE SEQUENCE [LARGE SCALE GENOMIC DNA]</scope>
    <source>
        <strain evidence="4 6">LMG 23848</strain>
    </source>
</reference>
<dbReference type="PATRIC" id="fig|431306.5.peg.2390"/>
<keyword evidence="6" id="KW-1185">Reference proteome</keyword>
<dbReference type="EMBL" id="LN609302">
    <property type="protein sequence ID" value="CEF57005.1"/>
    <property type="molecule type" value="Genomic_DNA"/>
</dbReference>
<dbReference type="OrthoDB" id="9771642at2"/>